<dbReference type="GO" id="GO:0031011">
    <property type="term" value="C:Ino80 complex"/>
    <property type="evidence" value="ECO:0007669"/>
    <property type="project" value="InterPro"/>
</dbReference>
<dbReference type="InterPro" id="IPR026678">
    <property type="entry name" value="INO80E"/>
</dbReference>
<feature type="compositionally biased region" description="Polar residues" evidence="1">
    <location>
        <begin position="138"/>
        <end position="155"/>
    </location>
</feature>
<feature type="domain" description="INO80 complex subunit E N-terminal" evidence="2">
    <location>
        <begin position="17"/>
        <end position="64"/>
    </location>
</feature>
<feature type="compositionally biased region" description="Low complexity" evidence="1">
    <location>
        <begin position="106"/>
        <end position="121"/>
    </location>
</feature>
<feature type="compositionally biased region" description="Acidic residues" evidence="1">
    <location>
        <begin position="76"/>
        <end position="86"/>
    </location>
</feature>
<sequence>MVANNEDDDDSQEEVINYKAQYRNLKRKLKFLIYENECFQEALRSTQRRLLKASRDKSFLLDRLLTFEKVEVTSSEGEDTESSDDGESARPDNKRRKVEVGSHSYNSSGVNSSGSSKTPSSSKKKKPTTPKPVKPTSQQQLQMVSTSGIGDSMSHNAIDHRLDSHQPFLDIEKNTSLLPSEIFNNDPSLDRYSE</sequence>
<accession>A0A1B6CH19</accession>
<dbReference type="GO" id="GO:0006338">
    <property type="term" value="P:chromatin remodeling"/>
    <property type="evidence" value="ECO:0007669"/>
    <property type="project" value="InterPro"/>
</dbReference>
<protein>
    <recommendedName>
        <fullName evidence="2">INO80 complex subunit E N-terminal domain-containing protein</fullName>
    </recommendedName>
</protein>
<gene>
    <name evidence="3" type="ORF">g.43897</name>
</gene>
<proteinExistence type="predicted"/>
<dbReference type="PANTHER" id="PTHR21812">
    <property type="entry name" value="INO80 COMPLEX SUBUNIT E"/>
    <property type="match status" value="1"/>
</dbReference>
<dbReference type="PANTHER" id="PTHR21812:SF1">
    <property type="entry name" value="INO80 COMPLEX SUBUNIT E"/>
    <property type="match status" value="1"/>
</dbReference>
<evidence type="ECO:0000259" key="2">
    <source>
        <dbReference type="Pfam" id="PF24237"/>
    </source>
</evidence>
<evidence type="ECO:0000256" key="1">
    <source>
        <dbReference type="SAM" id="MobiDB-lite"/>
    </source>
</evidence>
<dbReference type="InterPro" id="IPR056515">
    <property type="entry name" value="INO80E_N"/>
</dbReference>
<reference evidence="3" key="1">
    <citation type="submission" date="2015-12" db="EMBL/GenBank/DDBJ databases">
        <title>De novo transcriptome assembly of four potential Pierce s Disease insect vectors from Arizona vineyards.</title>
        <authorList>
            <person name="Tassone E.E."/>
        </authorList>
    </citation>
    <scope>NUCLEOTIDE SEQUENCE</scope>
</reference>
<dbReference type="Pfam" id="PF24237">
    <property type="entry name" value="INO80E"/>
    <property type="match status" value="1"/>
</dbReference>
<dbReference type="AlphaFoldDB" id="A0A1B6CH19"/>
<name>A0A1B6CH19_9HEMI</name>
<feature type="region of interest" description="Disordered" evidence="1">
    <location>
        <begin position="71"/>
        <end position="156"/>
    </location>
</feature>
<organism evidence="3">
    <name type="scientific">Clastoptera arizonana</name>
    <name type="common">Arizona spittle bug</name>
    <dbReference type="NCBI Taxonomy" id="38151"/>
    <lineage>
        <taxon>Eukaryota</taxon>
        <taxon>Metazoa</taxon>
        <taxon>Ecdysozoa</taxon>
        <taxon>Arthropoda</taxon>
        <taxon>Hexapoda</taxon>
        <taxon>Insecta</taxon>
        <taxon>Pterygota</taxon>
        <taxon>Neoptera</taxon>
        <taxon>Paraneoptera</taxon>
        <taxon>Hemiptera</taxon>
        <taxon>Auchenorrhyncha</taxon>
        <taxon>Cercopoidea</taxon>
        <taxon>Clastopteridae</taxon>
        <taxon>Clastoptera</taxon>
    </lineage>
</organism>
<dbReference type="EMBL" id="GEDC01024615">
    <property type="protein sequence ID" value="JAS12683.1"/>
    <property type="molecule type" value="Transcribed_RNA"/>
</dbReference>
<evidence type="ECO:0000313" key="3">
    <source>
        <dbReference type="EMBL" id="JAS12683.1"/>
    </source>
</evidence>